<evidence type="ECO:0000256" key="2">
    <source>
        <dbReference type="ARBA" id="ARBA00006357"/>
    </source>
</evidence>
<dbReference type="SUPFAM" id="SSF53098">
    <property type="entry name" value="Ribonuclease H-like"/>
    <property type="match status" value="1"/>
</dbReference>
<evidence type="ECO:0000256" key="3">
    <source>
        <dbReference type="ARBA" id="ARBA00022722"/>
    </source>
</evidence>
<dbReference type="OrthoDB" id="206335at2759"/>
<proteinExistence type="inferred from homology"/>
<dbReference type="CDD" id="cd06145">
    <property type="entry name" value="REX1_like"/>
    <property type="match status" value="1"/>
</dbReference>
<dbReference type="InterPro" id="IPR012337">
    <property type="entry name" value="RNaseH-like_sf"/>
</dbReference>
<keyword evidence="5" id="KW-0269">Exonuclease</keyword>
<evidence type="ECO:0000256" key="4">
    <source>
        <dbReference type="ARBA" id="ARBA00022801"/>
    </source>
</evidence>
<name>A0A2R6WS45_MARPO</name>
<keyword evidence="10" id="KW-1185">Reference proteome</keyword>
<keyword evidence="3" id="KW-0540">Nuclease</keyword>
<evidence type="ECO:0000313" key="9">
    <source>
        <dbReference type="EMBL" id="PTQ36680.1"/>
    </source>
</evidence>
<accession>A0A2R6WS45</accession>
<dbReference type="GO" id="GO:0003676">
    <property type="term" value="F:nucleic acid binding"/>
    <property type="evidence" value="ECO:0007669"/>
    <property type="project" value="InterPro"/>
</dbReference>
<feature type="compositionally biased region" description="Polar residues" evidence="7">
    <location>
        <begin position="155"/>
        <end position="168"/>
    </location>
</feature>
<dbReference type="FunFam" id="3.30.420.10:FF:000031">
    <property type="entry name" value="RNA exonuclease 1"/>
    <property type="match status" value="1"/>
</dbReference>
<dbReference type="EMBL" id="KZ772734">
    <property type="protein sequence ID" value="PTQ36680.1"/>
    <property type="molecule type" value="Genomic_DNA"/>
</dbReference>
<evidence type="ECO:0000259" key="8">
    <source>
        <dbReference type="SMART" id="SM00479"/>
    </source>
</evidence>
<dbReference type="GO" id="GO:0005634">
    <property type="term" value="C:nucleus"/>
    <property type="evidence" value="ECO:0007669"/>
    <property type="project" value="UniProtKB-SubCell"/>
</dbReference>
<reference evidence="10" key="1">
    <citation type="journal article" date="2017" name="Cell">
        <title>Insights into land plant evolution garnered from the Marchantia polymorpha genome.</title>
        <authorList>
            <person name="Bowman J.L."/>
            <person name="Kohchi T."/>
            <person name="Yamato K.T."/>
            <person name="Jenkins J."/>
            <person name="Shu S."/>
            <person name="Ishizaki K."/>
            <person name="Yamaoka S."/>
            <person name="Nishihama R."/>
            <person name="Nakamura Y."/>
            <person name="Berger F."/>
            <person name="Adam C."/>
            <person name="Aki S.S."/>
            <person name="Althoff F."/>
            <person name="Araki T."/>
            <person name="Arteaga-Vazquez M.A."/>
            <person name="Balasubrmanian S."/>
            <person name="Barry K."/>
            <person name="Bauer D."/>
            <person name="Boehm C.R."/>
            <person name="Briginshaw L."/>
            <person name="Caballero-Perez J."/>
            <person name="Catarino B."/>
            <person name="Chen F."/>
            <person name="Chiyoda S."/>
            <person name="Chovatia M."/>
            <person name="Davies K.M."/>
            <person name="Delmans M."/>
            <person name="Demura T."/>
            <person name="Dierschke T."/>
            <person name="Dolan L."/>
            <person name="Dorantes-Acosta A.E."/>
            <person name="Eklund D.M."/>
            <person name="Florent S.N."/>
            <person name="Flores-Sandoval E."/>
            <person name="Fujiyama A."/>
            <person name="Fukuzawa H."/>
            <person name="Galik B."/>
            <person name="Grimanelli D."/>
            <person name="Grimwood J."/>
            <person name="Grossniklaus U."/>
            <person name="Hamada T."/>
            <person name="Haseloff J."/>
            <person name="Hetherington A.J."/>
            <person name="Higo A."/>
            <person name="Hirakawa Y."/>
            <person name="Hundley H.N."/>
            <person name="Ikeda Y."/>
            <person name="Inoue K."/>
            <person name="Inoue S.I."/>
            <person name="Ishida S."/>
            <person name="Jia Q."/>
            <person name="Kakita M."/>
            <person name="Kanazawa T."/>
            <person name="Kawai Y."/>
            <person name="Kawashima T."/>
            <person name="Kennedy M."/>
            <person name="Kinose K."/>
            <person name="Kinoshita T."/>
            <person name="Kohara Y."/>
            <person name="Koide E."/>
            <person name="Komatsu K."/>
            <person name="Kopischke S."/>
            <person name="Kubo M."/>
            <person name="Kyozuka J."/>
            <person name="Lagercrantz U."/>
            <person name="Lin S.S."/>
            <person name="Lindquist E."/>
            <person name="Lipzen A.M."/>
            <person name="Lu C.W."/>
            <person name="De Luna E."/>
            <person name="Martienssen R.A."/>
            <person name="Minamino N."/>
            <person name="Mizutani M."/>
            <person name="Mizutani M."/>
            <person name="Mochizuki N."/>
            <person name="Monte I."/>
            <person name="Mosher R."/>
            <person name="Nagasaki H."/>
            <person name="Nakagami H."/>
            <person name="Naramoto S."/>
            <person name="Nishitani K."/>
            <person name="Ohtani M."/>
            <person name="Okamoto T."/>
            <person name="Okumura M."/>
            <person name="Phillips J."/>
            <person name="Pollak B."/>
            <person name="Reinders A."/>
            <person name="Rovekamp M."/>
            <person name="Sano R."/>
            <person name="Sawa S."/>
            <person name="Schmid M.W."/>
            <person name="Shirakawa M."/>
            <person name="Solano R."/>
            <person name="Spunde A."/>
            <person name="Suetsugu N."/>
            <person name="Sugano S."/>
            <person name="Sugiyama A."/>
            <person name="Sun R."/>
            <person name="Suzuki Y."/>
            <person name="Takenaka M."/>
            <person name="Takezawa D."/>
            <person name="Tomogane H."/>
            <person name="Tsuzuki M."/>
            <person name="Ueda T."/>
            <person name="Umeda M."/>
            <person name="Ward J.M."/>
            <person name="Watanabe Y."/>
            <person name="Yazaki K."/>
            <person name="Yokoyama R."/>
            <person name="Yoshitake Y."/>
            <person name="Yotsui I."/>
            <person name="Zachgo S."/>
            <person name="Schmutz J."/>
        </authorList>
    </citation>
    <scope>NUCLEOTIDE SEQUENCE [LARGE SCALE GENOMIC DNA]</scope>
    <source>
        <strain evidence="10">Tak-1</strain>
    </source>
</reference>
<evidence type="ECO:0000313" key="10">
    <source>
        <dbReference type="Proteomes" id="UP000244005"/>
    </source>
</evidence>
<dbReference type="InterPro" id="IPR047021">
    <property type="entry name" value="REXO1/3/4-like"/>
</dbReference>
<feature type="compositionally biased region" description="Basic and acidic residues" evidence="7">
    <location>
        <begin position="185"/>
        <end position="194"/>
    </location>
</feature>
<dbReference type="GO" id="GO:0010629">
    <property type="term" value="P:negative regulation of gene expression"/>
    <property type="evidence" value="ECO:0007669"/>
    <property type="project" value="UniProtKB-ARBA"/>
</dbReference>
<dbReference type="SMART" id="SM00479">
    <property type="entry name" value="EXOIII"/>
    <property type="match status" value="1"/>
</dbReference>
<sequence>MLQSSQRRMAKKKKQLVAAGKGTEKDYYDVYGSDAKPEVQWKLPEKCPRLDLQDFQDLVLWMLGEGKNPSWIFIKNKPLVSKVVLLFIPGLDAALFMSHLSLLRNLKMLCGTPQAVMALSPTTNPASTIGALLTCPRRKRKDLPNDTDKAVKVARTSTKKGPNQQSRVIQKELQEELSSLGSIEDGIKTQKEPTEGSSGDDADDIVANEHSDLRAPNDVSAPAFPASYYVLSKTEMKEHGYPMPDVTSPGSNSELPEGYVMTQPASGKKYPEMVAVDCEMCYTAVGLELTRVSLVDSKKKVLLDSLVMPTNPILNYNTRGITAALMKNVKTTLKDIQEQFIKTVPAETILVGHSLECDLAALKIIHMKVIDTALLYQHPKHNGNFKPALRMLAHRWLQRRIQDGSEGHDSIEDAQAAMDLTLLKVRDGPSSGYAWNGAAQNRKSLIAVLDEHGRRCSLVDRRSVLHQHATGSAHAVVCSNDEEVQTKASAEVNKPEVDFVWTQLADVNTYLDRRAQNPEQNAALVAEVAALKTCNEDDPDSLIDLPISREFELILAKTDERVKALYDALPVNAMLLVVTGHGDTACLRRLQAGIRNMRLKPDALSQSWMESSDSVYEELRSRAETALGFVTIKQATPEECKMEV</sequence>
<dbReference type="PANTHER" id="PTHR12801:SF157">
    <property type="entry name" value="SMALL RNA DEGRADING NUCLEASE 5"/>
    <property type="match status" value="1"/>
</dbReference>
<comment type="similarity">
    <text evidence="2">Belongs to the REXO1/REXO3 family.</text>
</comment>
<dbReference type="Proteomes" id="UP000244005">
    <property type="component" value="Unassembled WGS sequence"/>
</dbReference>
<keyword evidence="6" id="KW-0539">Nucleus</keyword>
<dbReference type="Gene3D" id="3.30.420.10">
    <property type="entry name" value="Ribonuclease H-like superfamily/Ribonuclease H"/>
    <property type="match status" value="1"/>
</dbReference>
<dbReference type="InterPro" id="IPR013520">
    <property type="entry name" value="Ribonucl_H"/>
</dbReference>
<evidence type="ECO:0000256" key="7">
    <source>
        <dbReference type="SAM" id="MobiDB-lite"/>
    </source>
</evidence>
<evidence type="ECO:0000256" key="5">
    <source>
        <dbReference type="ARBA" id="ARBA00022839"/>
    </source>
</evidence>
<protein>
    <recommendedName>
        <fullName evidence="8">Exonuclease domain-containing protein</fullName>
    </recommendedName>
</protein>
<dbReference type="AlphaFoldDB" id="A0A2R6WS45"/>
<feature type="compositionally biased region" description="Basic and acidic residues" evidence="7">
    <location>
        <begin position="142"/>
        <end position="151"/>
    </location>
</feature>
<feature type="region of interest" description="Disordered" evidence="7">
    <location>
        <begin position="138"/>
        <end position="204"/>
    </location>
</feature>
<gene>
    <name evidence="9" type="ORF">MARPO_0062s0092</name>
</gene>
<dbReference type="GO" id="GO:0004527">
    <property type="term" value="F:exonuclease activity"/>
    <property type="evidence" value="ECO:0007669"/>
    <property type="project" value="UniProtKB-KW"/>
</dbReference>
<dbReference type="Gramene" id="Mp7g04330.2">
    <property type="protein sequence ID" value="Mp7g04330.2.cds"/>
    <property type="gene ID" value="Mp7g04330"/>
</dbReference>
<organism evidence="9 10">
    <name type="scientific">Marchantia polymorpha</name>
    <name type="common">Common liverwort</name>
    <name type="synonym">Marchantia aquatica</name>
    <dbReference type="NCBI Taxonomy" id="3197"/>
    <lineage>
        <taxon>Eukaryota</taxon>
        <taxon>Viridiplantae</taxon>
        <taxon>Streptophyta</taxon>
        <taxon>Embryophyta</taxon>
        <taxon>Marchantiophyta</taxon>
        <taxon>Marchantiopsida</taxon>
        <taxon>Marchantiidae</taxon>
        <taxon>Marchantiales</taxon>
        <taxon>Marchantiaceae</taxon>
        <taxon>Marchantia</taxon>
    </lineage>
</organism>
<keyword evidence="4" id="KW-0378">Hydrolase</keyword>
<dbReference type="PANTHER" id="PTHR12801">
    <property type="entry name" value="RNA EXONUCLEASE REXO1 / RECO3 FAMILY MEMBER-RELATED"/>
    <property type="match status" value="1"/>
</dbReference>
<dbReference type="InterPro" id="IPR034922">
    <property type="entry name" value="REX1-like_exo"/>
</dbReference>
<dbReference type="InterPro" id="IPR036397">
    <property type="entry name" value="RNaseH_sf"/>
</dbReference>
<comment type="subcellular location">
    <subcellularLocation>
        <location evidence="1">Nucleus</location>
    </subcellularLocation>
</comment>
<evidence type="ECO:0000256" key="1">
    <source>
        <dbReference type="ARBA" id="ARBA00004123"/>
    </source>
</evidence>
<dbReference type="OMA" id="WTQFSKL"/>
<feature type="domain" description="Exonuclease" evidence="8">
    <location>
        <begin position="272"/>
        <end position="430"/>
    </location>
</feature>
<evidence type="ECO:0000256" key="6">
    <source>
        <dbReference type="ARBA" id="ARBA00023242"/>
    </source>
</evidence>